<evidence type="ECO:0000313" key="1">
    <source>
        <dbReference type="EMBL" id="CAE7293095.1"/>
    </source>
</evidence>
<sequence>MKRYPKELLYLMAASYQSTELDTPRAFSDILLLSRCNLKVAENFTRDLVERAKTDQGLMDMIVKEAQISGAVDKIAALLYVVPFAGADILDALCVQPIIQDAARHPLPARTWLTGPVRCAYQADTAKRRGLTWPRWEHNAEVDSIHQQHLGSNSGFGFRV</sequence>
<keyword evidence="2" id="KW-1185">Reference proteome</keyword>
<protein>
    <submittedName>
        <fullName evidence="1">Uncharacterized protein</fullName>
    </submittedName>
</protein>
<evidence type="ECO:0000313" key="2">
    <source>
        <dbReference type="Proteomes" id="UP000604046"/>
    </source>
</evidence>
<reference evidence="1" key="1">
    <citation type="submission" date="2021-02" db="EMBL/GenBank/DDBJ databases">
        <authorList>
            <person name="Dougan E. K."/>
            <person name="Rhodes N."/>
            <person name="Thang M."/>
            <person name="Chan C."/>
        </authorList>
    </citation>
    <scope>NUCLEOTIDE SEQUENCE</scope>
</reference>
<organism evidence="1 2">
    <name type="scientific">Symbiodinium natans</name>
    <dbReference type="NCBI Taxonomy" id="878477"/>
    <lineage>
        <taxon>Eukaryota</taxon>
        <taxon>Sar</taxon>
        <taxon>Alveolata</taxon>
        <taxon>Dinophyceae</taxon>
        <taxon>Suessiales</taxon>
        <taxon>Symbiodiniaceae</taxon>
        <taxon>Symbiodinium</taxon>
    </lineage>
</organism>
<gene>
    <name evidence="1" type="ORF">SNAT2548_LOCUS15444</name>
</gene>
<dbReference type="Proteomes" id="UP000604046">
    <property type="component" value="Unassembled WGS sequence"/>
</dbReference>
<dbReference type="OrthoDB" id="447155at2759"/>
<dbReference type="AlphaFoldDB" id="A0A812MYU3"/>
<dbReference type="EMBL" id="CAJNDS010001968">
    <property type="protein sequence ID" value="CAE7293095.1"/>
    <property type="molecule type" value="Genomic_DNA"/>
</dbReference>
<name>A0A812MYU3_9DINO</name>
<comment type="caution">
    <text evidence="1">The sequence shown here is derived from an EMBL/GenBank/DDBJ whole genome shotgun (WGS) entry which is preliminary data.</text>
</comment>
<accession>A0A812MYU3</accession>
<proteinExistence type="predicted"/>